<dbReference type="Proteomes" id="UP000053091">
    <property type="component" value="Unassembled WGS sequence"/>
</dbReference>
<proteinExistence type="predicted"/>
<gene>
    <name evidence="2" type="ORF">TBC1_12342</name>
</gene>
<dbReference type="RefSeq" id="WP_062043991.1">
    <property type="nucleotide sequence ID" value="NZ_DF968183.1"/>
</dbReference>
<dbReference type="CDD" id="cd02947">
    <property type="entry name" value="TRX_family"/>
    <property type="match status" value="1"/>
</dbReference>
<dbReference type="OrthoDB" id="411356at2"/>
<protein>
    <submittedName>
        <fullName evidence="2">Thioredoxin</fullName>
    </submittedName>
</protein>
<feature type="domain" description="Thioredoxin" evidence="1">
    <location>
        <begin position="7"/>
        <end position="101"/>
    </location>
</feature>
<evidence type="ECO:0000313" key="3">
    <source>
        <dbReference type="Proteomes" id="UP000053091"/>
    </source>
</evidence>
<dbReference type="SUPFAM" id="SSF52833">
    <property type="entry name" value="Thioredoxin-like"/>
    <property type="match status" value="1"/>
</dbReference>
<dbReference type="STRING" id="1678841.TBC1_12342"/>
<dbReference type="EMBL" id="DF968183">
    <property type="protein sequence ID" value="GAP44534.1"/>
    <property type="molecule type" value="Genomic_DNA"/>
</dbReference>
<reference evidence="2" key="1">
    <citation type="journal article" date="2015" name="Genome Announc.">
        <title>Draft Genome Sequence of Bacteroidales Strain TBC1, a Novel Isolate from a Methanogenic Wastewater Treatment System.</title>
        <authorList>
            <person name="Tourlousse D.M."/>
            <person name="Matsuura N."/>
            <person name="Sun L."/>
            <person name="Toyonaga M."/>
            <person name="Kuroda K."/>
            <person name="Ohashi A."/>
            <person name="Cruz R."/>
            <person name="Yamaguchi T."/>
            <person name="Sekiguchi Y."/>
        </authorList>
    </citation>
    <scope>NUCLEOTIDE SEQUENCE [LARGE SCALE GENOMIC DNA]</scope>
    <source>
        <strain evidence="2">TBC1</strain>
    </source>
</reference>
<name>A0A0S7C501_9BACT</name>
<dbReference type="AlphaFoldDB" id="A0A0S7C501"/>
<evidence type="ECO:0000259" key="1">
    <source>
        <dbReference type="Pfam" id="PF00085"/>
    </source>
</evidence>
<dbReference type="InterPro" id="IPR036249">
    <property type="entry name" value="Thioredoxin-like_sf"/>
</dbReference>
<keyword evidence="3" id="KW-1185">Reference proteome</keyword>
<evidence type="ECO:0000313" key="2">
    <source>
        <dbReference type="EMBL" id="GAP44534.1"/>
    </source>
</evidence>
<dbReference type="Gene3D" id="3.40.30.10">
    <property type="entry name" value="Glutaredoxin"/>
    <property type="match status" value="1"/>
</dbReference>
<accession>A0A0S7C501</accession>
<dbReference type="Pfam" id="PF00085">
    <property type="entry name" value="Thioredoxin"/>
    <property type="match status" value="1"/>
</dbReference>
<dbReference type="InterPro" id="IPR013766">
    <property type="entry name" value="Thioredoxin_domain"/>
</dbReference>
<sequence length="110" mass="12452">MKIEIRNPEELNTLVSSSTALLLYFFNDSCAPCVALRPKVEQLISGEFPKMKHAYINVALHPLMAASNNVFASPTIIAFFDGKETFRVSKYISLDELAGRIERYYSLIFD</sequence>
<organism evidence="2">
    <name type="scientific">Lentimicrobium saccharophilum</name>
    <dbReference type="NCBI Taxonomy" id="1678841"/>
    <lineage>
        <taxon>Bacteria</taxon>
        <taxon>Pseudomonadati</taxon>
        <taxon>Bacteroidota</taxon>
        <taxon>Bacteroidia</taxon>
        <taxon>Bacteroidales</taxon>
        <taxon>Lentimicrobiaceae</taxon>
        <taxon>Lentimicrobium</taxon>
    </lineage>
</organism>